<protein>
    <recommendedName>
        <fullName evidence="13">Very-long-chain 3-oxoacyl-CoA synthase</fullName>
    </recommendedName>
</protein>
<dbReference type="EMBL" id="RDQH01000334">
    <property type="protein sequence ID" value="RXH91239.1"/>
    <property type="molecule type" value="Genomic_DNA"/>
</dbReference>
<evidence type="ECO:0000256" key="3">
    <source>
        <dbReference type="ARBA" id="ARBA00022679"/>
    </source>
</evidence>
<dbReference type="GO" id="GO:0034625">
    <property type="term" value="P:fatty acid elongation, monounsaturated fatty acid"/>
    <property type="evidence" value="ECO:0007669"/>
    <property type="project" value="TreeGrafter"/>
</dbReference>
<dbReference type="Pfam" id="PF01151">
    <property type="entry name" value="ELO"/>
    <property type="match status" value="1"/>
</dbReference>
<feature type="transmembrane region" description="Helical" evidence="10">
    <location>
        <begin position="177"/>
        <end position="198"/>
    </location>
</feature>
<keyword evidence="9" id="KW-0275">Fatty acid biosynthesis</keyword>
<dbReference type="GO" id="GO:0042761">
    <property type="term" value="P:very long-chain fatty acid biosynthetic process"/>
    <property type="evidence" value="ECO:0007669"/>
    <property type="project" value="TreeGrafter"/>
</dbReference>
<feature type="transmembrane region" description="Helical" evidence="10">
    <location>
        <begin position="210"/>
        <end position="231"/>
    </location>
</feature>
<feature type="transmembrane region" description="Helical" evidence="10">
    <location>
        <begin position="243"/>
        <end position="261"/>
    </location>
</feature>
<proteinExistence type="predicted"/>
<evidence type="ECO:0008006" key="13">
    <source>
        <dbReference type="Google" id="ProtNLM"/>
    </source>
</evidence>
<feature type="transmembrane region" description="Helical" evidence="10">
    <location>
        <begin position="66"/>
        <end position="91"/>
    </location>
</feature>
<evidence type="ECO:0000256" key="7">
    <source>
        <dbReference type="ARBA" id="ARBA00023098"/>
    </source>
</evidence>
<evidence type="ECO:0000313" key="12">
    <source>
        <dbReference type="Proteomes" id="UP000290289"/>
    </source>
</evidence>
<keyword evidence="2" id="KW-0444">Lipid biosynthesis</keyword>
<evidence type="ECO:0000256" key="4">
    <source>
        <dbReference type="ARBA" id="ARBA00022692"/>
    </source>
</evidence>
<dbReference type="GO" id="GO:0009922">
    <property type="term" value="F:fatty acid elongase activity"/>
    <property type="evidence" value="ECO:0007669"/>
    <property type="project" value="InterPro"/>
</dbReference>
<sequence>MSQTIKYLLSEHPNIVNFRWSTTHLWGSTWYFLFTAIPAYIAAASALHLILTLFRRHDRPVPLGPIPAVHSLVMALISAVIFTGILVSSVAEIRDTRWLWRRTKTTPFQWLFCFPPGTRPSGRVFFWSYVFYLSRFLHLLRTFFTILRHRRLTFFHLFNQSTLIFMSFLWLEYSQSFQVLAILSTTLLYSVVYAYRFWTGIGLPGACFPFVVNCQVVLLVCNLVCHVGVLSLHILKGGGCNGIGAWLCNSVLNGAILLQFLKFYVKKYLKNSTAVDEVVNPATHLGSGSESKRELLVKEK</sequence>
<dbReference type="AlphaFoldDB" id="A0A498J661"/>
<evidence type="ECO:0000256" key="1">
    <source>
        <dbReference type="ARBA" id="ARBA00004141"/>
    </source>
</evidence>
<evidence type="ECO:0000256" key="5">
    <source>
        <dbReference type="ARBA" id="ARBA00022832"/>
    </source>
</evidence>
<dbReference type="PANTHER" id="PTHR11157">
    <property type="entry name" value="FATTY ACID ACYL TRANSFERASE-RELATED"/>
    <property type="match status" value="1"/>
</dbReference>
<reference evidence="11 12" key="1">
    <citation type="submission" date="2018-10" db="EMBL/GenBank/DDBJ databases">
        <title>A high-quality apple genome assembly.</title>
        <authorList>
            <person name="Hu J."/>
        </authorList>
    </citation>
    <scope>NUCLEOTIDE SEQUENCE [LARGE SCALE GENOMIC DNA]</scope>
    <source>
        <strain evidence="12">cv. HFTH1</strain>
        <tissue evidence="11">Young leaf</tissue>
    </source>
</reference>
<keyword evidence="6 10" id="KW-1133">Transmembrane helix</keyword>
<dbReference type="STRING" id="3750.A0A498J661"/>
<evidence type="ECO:0000256" key="2">
    <source>
        <dbReference type="ARBA" id="ARBA00022516"/>
    </source>
</evidence>
<name>A0A498J661_MALDO</name>
<keyword evidence="7" id="KW-0443">Lipid metabolism</keyword>
<dbReference type="GO" id="GO:0005789">
    <property type="term" value="C:endoplasmic reticulum membrane"/>
    <property type="evidence" value="ECO:0007669"/>
    <property type="project" value="TreeGrafter"/>
</dbReference>
<feature type="transmembrane region" description="Helical" evidence="10">
    <location>
        <begin position="152"/>
        <end position="171"/>
    </location>
</feature>
<comment type="subcellular location">
    <subcellularLocation>
        <location evidence="1">Membrane</location>
        <topology evidence="1">Multi-pass membrane protein</topology>
    </subcellularLocation>
</comment>
<comment type="caution">
    <text evidence="11">The sequence shown here is derived from an EMBL/GenBank/DDBJ whole genome shotgun (WGS) entry which is preliminary data.</text>
</comment>
<keyword evidence="4 10" id="KW-0812">Transmembrane</keyword>
<dbReference type="InterPro" id="IPR002076">
    <property type="entry name" value="ELO_fam"/>
</dbReference>
<gene>
    <name evidence="11" type="ORF">DVH24_020262</name>
</gene>
<dbReference type="Proteomes" id="UP000290289">
    <property type="component" value="Chromosome 8"/>
</dbReference>
<evidence type="ECO:0000313" key="11">
    <source>
        <dbReference type="EMBL" id="RXH91239.1"/>
    </source>
</evidence>
<accession>A0A498J661</accession>
<dbReference type="GO" id="GO:0034626">
    <property type="term" value="P:fatty acid elongation, polyunsaturated fatty acid"/>
    <property type="evidence" value="ECO:0007669"/>
    <property type="project" value="TreeGrafter"/>
</dbReference>
<feature type="transmembrane region" description="Helical" evidence="10">
    <location>
        <begin position="30"/>
        <end position="54"/>
    </location>
</feature>
<keyword evidence="3" id="KW-0808">Transferase</keyword>
<keyword evidence="5" id="KW-0276">Fatty acid metabolism</keyword>
<evidence type="ECO:0000256" key="10">
    <source>
        <dbReference type="SAM" id="Phobius"/>
    </source>
</evidence>
<organism evidence="11 12">
    <name type="scientific">Malus domestica</name>
    <name type="common">Apple</name>
    <name type="synonym">Pyrus malus</name>
    <dbReference type="NCBI Taxonomy" id="3750"/>
    <lineage>
        <taxon>Eukaryota</taxon>
        <taxon>Viridiplantae</taxon>
        <taxon>Streptophyta</taxon>
        <taxon>Embryophyta</taxon>
        <taxon>Tracheophyta</taxon>
        <taxon>Spermatophyta</taxon>
        <taxon>Magnoliopsida</taxon>
        <taxon>eudicotyledons</taxon>
        <taxon>Gunneridae</taxon>
        <taxon>Pentapetalae</taxon>
        <taxon>rosids</taxon>
        <taxon>fabids</taxon>
        <taxon>Rosales</taxon>
        <taxon>Rosaceae</taxon>
        <taxon>Amygdaloideae</taxon>
        <taxon>Maleae</taxon>
        <taxon>Malus</taxon>
    </lineage>
</organism>
<evidence type="ECO:0000256" key="9">
    <source>
        <dbReference type="ARBA" id="ARBA00023160"/>
    </source>
</evidence>
<dbReference type="GO" id="GO:0030148">
    <property type="term" value="P:sphingolipid biosynthetic process"/>
    <property type="evidence" value="ECO:0007669"/>
    <property type="project" value="TreeGrafter"/>
</dbReference>
<dbReference type="PANTHER" id="PTHR11157:SF123">
    <property type="entry name" value="F25A4.4"/>
    <property type="match status" value="1"/>
</dbReference>
<dbReference type="GO" id="GO:0019367">
    <property type="term" value="P:fatty acid elongation, saturated fatty acid"/>
    <property type="evidence" value="ECO:0007669"/>
    <property type="project" value="TreeGrafter"/>
</dbReference>
<keyword evidence="12" id="KW-1185">Reference proteome</keyword>
<evidence type="ECO:0000256" key="6">
    <source>
        <dbReference type="ARBA" id="ARBA00022989"/>
    </source>
</evidence>
<evidence type="ECO:0000256" key="8">
    <source>
        <dbReference type="ARBA" id="ARBA00023136"/>
    </source>
</evidence>
<keyword evidence="8 10" id="KW-0472">Membrane</keyword>